<keyword evidence="2" id="KW-1133">Transmembrane helix</keyword>
<proteinExistence type="predicted"/>
<dbReference type="AlphaFoldDB" id="A0AAE3AWL4"/>
<evidence type="ECO:0008006" key="5">
    <source>
        <dbReference type="Google" id="ProtNLM"/>
    </source>
</evidence>
<organism evidence="3 4">
    <name type="scientific">Gallintestinimicrobium propionicum</name>
    <dbReference type="NCBI Taxonomy" id="2981770"/>
    <lineage>
        <taxon>Bacteria</taxon>
        <taxon>Bacillati</taxon>
        <taxon>Bacillota</taxon>
        <taxon>Clostridia</taxon>
        <taxon>Lachnospirales</taxon>
        <taxon>Lachnospiraceae</taxon>
        <taxon>Gallintestinimicrobium</taxon>
    </lineage>
</organism>
<sequence length="379" mass="42143">MAEQITNYQCPACTGPLHYSESLGKLKCDYCGTEYEVAEIEAMYAKKEEKSVEAQKKAEKETEQKKQQQAKAAEEGWDTSDISDNWGKDAAGMKSYNCPSCGAELICDETTAATSCPYCGNPTVVPGQFSGVLKPDYVIPFKVSKKEAIEKLKMHYKGRPYLPKSFKDDNHIEEIQGVYVPFWMFDGKASGEASYKATTSKVYEKGDEEITETRHYEVSRAGSIGFEKIPVDASSKMPDDHMDSIEPYDYSGLKAFSTAYLPGFLADKYDVSVKDSQKRADTRCASTLEDALRGTVTGYDSCTLEHKQIDLKRGKVHYALLPVWMLHTKWNGQDFLFAMNGQTGKMVGDLPTSKGKFWGLFAAIAAPMTVVLTIILMLS</sequence>
<dbReference type="PANTHER" id="PTHR37826:SF3">
    <property type="entry name" value="J DOMAIN-CONTAINING PROTEIN"/>
    <property type="match status" value="1"/>
</dbReference>
<protein>
    <recommendedName>
        <fullName evidence="5">DNA-directed RNA polymerase subunit P</fullName>
    </recommendedName>
</protein>
<keyword evidence="2" id="KW-0812">Transmembrane</keyword>
<gene>
    <name evidence="3" type="ORF">LKD45_05880</name>
</gene>
<name>A0AAE3AWL4_9FIRM</name>
<feature type="transmembrane region" description="Helical" evidence="2">
    <location>
        <begin position="357"/>
        <end position="378"/>
    </location>
</feature>
<evidence type="ECO:0000256" key="2">
    <source>
        <dbReference type="SAM" id="Phobius"/>
    </source>
</evidence>
<accession>A0AAE3AWL4</accession>
<feature type="region of interest" description="Disordered" evidence="1">
    <location>
        <begin position="51"/>
        <end position="84"/>
    </location>
</feature>
<evidence type="ECO:0000256" key="1">
    <source>
        <dbReference type="SAM" id="MobiDB-lite"/>
    </source>
</evidence>
<comment type="caution">
    <text evidence="3">The sequence shown here is derived from an EMBL/GenBank/DDBJ whole genome shotgun (WGS) entry which is preliminary data.</text>
</comment>
<dbReference type="Gene3D" id="2.20.28.30">
    <property type="entry name" value="RNA polymerase ii, chain L"/>
    <property type="match status" value="1"/>
</dbReference>
<evidence type="ECO:0000313" key="3">
    <source>
        <dbReference type="EMBL" id="MCC2167229.1"/>
    </source>
</evidence>
<dbReference type="EMBL" id="JAJEQF010000010">
    <property type="protein sequence ID" value="MCC2167229.1"/>
    <property type="molecule type" value="Genomic_DNA"/>
</dbReference>
<dbReference type="RefSeq" id="WP_117960621.1">
    <property type="nucleotide sequence ID" value="NZ_JAJEQF010000010.1"/>
</dbReference>
<feature type="compositionally biased region" description="Basic and acidic residues" evidence="1">
    <location>
        <begin position="51"/>
        <end position="66"/>
    </location>
</feature>
<keyword evidence="4" id="KW-1185">Reference proteome</keyword>
<reference evidence="3 4" key="1">
    <citation type="submission" date="2021-10" db="EMBL/GenBank/DDBJ databases">
        <title>Anaerobic single-cell dispensing facilitates the cultivation of human gut bacteria.</title>
        <authorList>
            <person name="Afrizal A."/>
        </authorList>
    </citation>
    <scope>NUCLEOTIDE SEQUENCE [LARGE SCALE GENOMIC DNA]</scope>
    <source>
        <strain evidence="3 4">CLA-AA-H244</strain>
    </source>
</reference>
<keyword evidence="2" id="KW-0472">Membrane</keyword>
<dbReference type="Proteomes" id="UP001199355">
    <property type="component" value="Unassembled WGS sequence"/>
</dbReference>
<dbReference type="PANTHER" id="PTHR37826">
    <property type="entry name" value="FLOTILLIN BAND_7_5 DOMAIN PROTEIN"/>
    <property type="match status" value="1"/>
</dbReference>
<evidence type="ECO:0000313" key="4">
    <source>
        <dbReference type="Proteomes" id="UP001199355"/>
    </source>
</evidence>